<keyword evidence="1" id="KW-0472">Membrane</keyword>
<protein>
    <submittedName>
        <fullName evidence="2">Uncharacterized protein</fullName>
    </submittedName>
</protein>
<comment type="caution">
    <text evidence="2">The sequence shown here is derived from an EMBL/GenBank/DDBJ whole genome shotgun (WGS) entry which is preliminary data.</text>
</comment>
<reference evidence="2" key="1">
    <citation type="submission" date="2020-04" db="EMBL/GenBank/DDBJ databases">
        <title>Deep metagenomics examines the oral microbiome during advanced dental caries in children, revealing novel taxa and co-occurrences with host molecules.</title>
        <authorList>
            <person name="Baker J.L."/>
            <person name="Morton J.T."/>
            <person name="Dinis M."/>
            <person name="Alvarez R."/>
            <person name="Tran N.C."/>
            <person name="Knight R."/>
            <person name="Edlund A."/>
        </authorList>
    </citation>
    <scope>NUCLEOTIDE SEQUENCE</scope>
    <source>
        <strain evidence="2">JCVI_23_bin.11</strain>
    </source>
</reference>
<evidence type="ECO:0000313" key="3">
    <source>
        <dbReference type="Proteomes" id="UP000758611"/>
    </source>
</evidence>
<dbReference type="EMBL" id="JABZRE010000038">
    <property type="protein sequence ID" value="MBF1307581.1"/>
    <property type="molecule type" value="Genomic_DNA"/>
</dbReference>
<dbReference type="RefSeq" id="WP_278478477.1">
    <property type="nucleotide sequence ID" value="NZ_JABZRE010000038.1"/>
</dbReference>
<gene>
    <name evidence="2" type="ORF">HXM94_07385</name>
</gene>
<accession>A0A930H474</accession>
<sequence length="125" mass="14790">MKRMSTGDLYKSFLVVLFSGFIIAFLNLLNVNKFYITIIAVTCICISSYLVFFTKIGKFKIFRNKYFEKYYENYIISGRLLILGIIFFFVYIKNTNGFSLLGVIFILIGLIFPYFSRKNWDNNRK</sequence>
<dbReference type="AlphaFoldDB" id="A0A930H474"/>
<dbReference type="Proteomes" id="UP000758611">
    <property type="component" value="Unassembled WGS sequence"/>
</dbReference>
<feature type="transmembrane region" description="Helical" evidence="1">
    <location>
        <begin position="35"/>
        <end position="53"/>
    </location>
</feature>
<evidence type="ECO:0000256" key="1">
    <source>
        <dbReference type="SAM" id="Phobius"/>
    </source>
</evidence>
<evidence type="ECO:0000313" key="2">
    <source>
        <dbReference type="EMBL" id="MBF1307581.1"/>
    </source>
</evidence>
<feature type="transmembrane region" description="Helical" evidence="1">
    <location>
        <begin position="98"/>
        <end position="115"/>
    </location>
</feature>
<organism evidence="2 3">
    <name type="scientific">Parvimonas micra</name>
    <dbReference type="NCBI Taxonomy" id="33033"/>
    <lineage>
        <taxon>Bacteria</taxon>
        <taxon>Bacillati</taxon>
        <taxon>Bacillota</taxon>
        <taxon>Tissierellia</taxon>
        <taxon>Tissierellales</taxon>
        <taxon>Peptoniphilaceae</taxon>
        <taxon>Parvimonas</taxon>
    </lineage>
</organism>
<keyword evidence="1" id="KW-1133">Transmembrane helix</keyword>
<proteinExistence type="predicted"/>
<keyword evidence="1" id="KW-0812">Transmembrane</keyword>
<feature type="transmembrane region" description="Helical" evidence="1">
    <location>
        <begin position="74"/>
        <end position="92"/>
    </location>
</feature>
<feature type="transmembrane region" description="Helical" evidence="1">
    <location>
        <begin position="12"/>
        <end position="29"/>
    </location>
</feature>
<name>A0A930H474_9FIRM</name>